<dbReference type="EMBL" id="BPQB01000010">
    <property type="protein sequence ID" value="GJE88826.1"/>
    <property type="molecule type" value="Genomic_DNA"/>
</dbReference>
<dbReference type="InterPro" id="IPR046896">
    <property type="entry name" value="Cup1-like_N"/>
</dbReference>
<sequence length="441" mass="51295">MFALCLRRIRAHVTSIPRTAPQKCTLTTASNGTSHDAGSAVEDTTLVKPPVYRPSRASLALRAKIAREIQPLRRITPNVPFWDLRAHWQPVLRLYRSLLRAAPTEEIRWKITQHFRKNQHLTSPQQTKLKLRSAHKLLEVIQKANAGDKHWQAVLQRYSKMVYIRREKQSMARYIGAELAWQRMWKNRPILTGGYVMPSVYNGPLPRMKPEPAHLSGMVNWRRAARARRTAQFMSNFETLRDVDREARAERMLENGDFQPMWNYLQKEWKEPIQTVLRQLMESYAREGKRAQRPFPPEMLEQIKAARTAKIENKTRERQRERRGEVLQRTLNRANKGPPPHVIALMSPRRRYYDKVARSSITEVGYVGKIKKKLGFKLKNPDPFAAEDGKAEDQAKLDALEKQLREENTRRRVRSRRIHASETPAAGVDSVVRAEEEQKSA</sequence>
<feature type="region of interest" description="Disordered" evidence="1">
    <location>
        <begin position="314"/>
        <end position="342"/>
    </location>
</feature>
<dbReference type="AlphaFoldDB" id="A0A9P3LAV2"/>
<feature type="compositionally biased region" description="Basic and acidic residues" evidence="1">
    <location>
        <begin position="314"/>
        <end position="326"/>
    </location>
</feature>
<feature type="compositionally biased region" description="Basic and acidic residues" evidence="1">
    <location>
        <begin position="432"/>
        <end position="441"/>
    </location>
</feature>
<name>A0A9P3LAV2_9APHY</name>
<reference evidence="3 4" key="1">
    <citation type="submission" date="2021-08" db="EMBL/GenBank/DDBJ databases">
        <title>Draft Genome Sequence of Phanerochaete sordida strain YK-624.</title>
        <authorList>
            <person name="Mori T."/>
            <person name="Dohra H."/>
            <person name="Suzuki T."/>
            <person name="Kawagishi H."/>
            <person name="Hirai H."/>
        </authorList>
    </citation>
    <scope>NUCLEOTIDE SEQUENCE [LARGE SCALE GENOMIC DNA]</scope>
    <source>
        <strain evidence="3 4">YK-624</strain>
    </source>
</reference>
<dbReference type="Pfam" id="PF05347">
    <property type="entry name" value="Complex1_LYR"/>
    <property type="match status" value="1"/>
</dbReference>
<gene>
    <name evidence="3" type="ORF">PsYK624_049130</name>
</gene>
<accession>A0A9P3LAV2</accession>
<dbReference type="OrthoDB" id="2571149at2759"/>
<evidence type="ECO:0000313" key="3">
    <source>
        <dbReference type="EMBL" id="GJE88826.1"/>
    </source>
</evidence>
<dbReference type="Proteomes" id="UP000703269">
    <property type="component" value="Unassembled WGS sequence"/>
</dbReference>
<evidence type="ECO:0000259" key="2">
    <source>
        <dbReference type="Pfam" id="PF05347"/>
    </source>
</evidence>
<feature type="compositionally biased region" description="Basic and acidic residues" evidence="1">
    <location>
        <begin position="401"/>
        <end position="410"/>
    </location>
</feature>
<comment type="caution">
    <text evidence="3">The sequence shown here is derived from an EMBL/GenBank/DDBJ whole genome shotgun (WGS) entry which is preliminary data.</text>
</comment>
<evidence type="ECO:0000313" key="4">
    <source>
        <dbReference type="Proteomes" id="UP000703269"/>
    </source>
</evidence>
<protein>
    <submittedName>
        <fullName evidence="3">LYR motif-containing protein</fullName>
    </submittedName>
</protein>
<dbReference type="InterPro" id="IPR008011">
    <property type="entry name" value="Complex1_LYR_dom"/>
</dbReference>
<organism evidence="3 4">
    <name type="scientific">Phanerochaete sordida</name>
    <dbReference type="NCBI Taxonomy" id="48140"/>
    <lineage>
        <taxon>Eukaryota</taxon>
        <taxon>Fungi</taxon>
        <taxon>Dikarya</taxon>
        <taxon>Basidiomycota</taxon>
        <taxon>Agaricomycotina</taxon>
        <taxon>Agaricomycetes</taxon>
        <taxon>Polyporales</taxon>
        <taxon>Phanerochaetaceae</taxon>
        <taxon>Phanerochaete</taxon>
    </lineage>
</organism>
<evidence type="ECO:0000256" key="1">
    <source>
        <dbReference type="SAM" id="MobiDB-lite"/>
    </source>
</evidence>
<feature type="region of interest" description="Disordered" evidence="1">
    <location>
        <begin position="401"/>
        <end position="441"/>
    </location>
</feature>
<feature type="domain" description="Complex 1 LYR protein" evidence="2">
    <location>
        <begin position="89"/>
        <end position="140"/>
    </location>
</feature>
<keyword evidence="4" id="KW-1185">Reference proteome</keyword>
<dbReference type="CDD" id="cd20273">
    <property type="entry name" value="Complex1_LYR_unchar"/>
    <property type="match status" value="1"/>
</dbReference>
<proteinExistence type="predicted"/>